<feature type="compositionally biased region" description="Basic and acidic residues" evidence="1">
    <location>
        <begin position="164"/>
        <end position="184"/>
    </location>
</feature>
<feature type="compositionally biased region" description="Low complexity" evidence="1">
    <location>
        <begin position="206"/>
        <end position="219"/>
    </location>
</feature>
<organism evidence="2 3">
    <name type="scientific">Porphyra umbilicalis</name>
    <name type="common">Purple laver</name>
    <name type="synonym">Red alga</name>
    <dbReference type="NCBI Taxonomy" id="2786"/>
    <lineage>
        <taxon>Eukaryota</taxon>
        <taxon>Rhodophyta</taxon>
        <taxon>Bangiophyceae</taxon>
        <taxon>Bangiales</taxon>
        <taxon>Bangiaceae</taxon>
        <taxon>Porphyra</taxon>
    </lineage>
</organism>
<gene>
    <name evidence="2" type="ORF">BU14_0288s0007</name>
</gene>
<sequence>MSILASCFGFGSRPRKTALPFRHDPPPADVGVAAGAVGGLPAPPPPQWGPPVVAAAPPANAAVPARTSLPCPARWAPPARALLLPPRQPAAHASPTHPKALAGGRGYPSLHPKAPFSRRGGALPAAAARAAAGWPARRRRAGRRGGERHLFGFWGRAWRRQRRVRDEETRQPENPEVPAPRREQPTAATTGTLSHPPSYMNLADGSPASEAALAALAPSPRAPPAPPPMPLPTRQPL</sequence>
<name>A0A1X6P1F5_PORUM</name>
<proteinExistence type="predicted"/>
<evidence type="ECO:0000256" key="1">
    <source>
        <dbReference type="SAM" id="MobiDB-lite"/>
    </source>
</evidence>
<accession>A0A1X6P1F5</accession>
<keyword evidence="3" id="KW-1185">Reference proteome</keyword>
<feature type="region of interest" description="Disordered" evidence="1">
    <location>
        <begin position="30"/>
        <end position="51"/>
    </location>
</feature>
<protein>
    <submittedName>
        <fullName evidence="2">Uncharacterized protein</fullName>
    </submittedName>
</protein>
<feature type="region of interest" description="Disordered" evidence="1">
    <location>
        <begin position="129"/>
        <end position="237"/>
    </location>
</feature>
<reference evidence="2 3" key="1">
    <citation type="submission" date="2017-03" db="EMBL/GenBank/DDBJ databases">
        <title>WGS assembly of Porphyra umbilicalis.</title>
        <authorList>
            <person name="Brawley S.H."/>
            <person name="Blouin N.A."/>
            <person name="Ficko-Blean E."/>
            <person name="Wheeler G.L."/>
            <person name="Lohr M."/>
            <person name="Goodson H.V."/>
            <person name="Jenkins J.W."/>
            <person name="Blaby-Haas C.E."/>
            <person name="Helliwell K.E."/>
            <person name="Chan C."/>
            <person name="Marriage T."/>
            <person name="Bhattacharya D."/>
            <person name="Klein A.S."/>
            <person name="Badis Y."/>
            <person name="Brodie J."/>
            <person name="Cao Y."/>
            <person name="Collen J."/>
            <person name="Dittami S.M."/>
            <person name="Gachon C.M."/>
            <person name="Green B.R."/>
            <person name="Karpowicz S."/>
            <person name="Kim J.W."/>
            <person name="Kudahl U."/>
            <person name="Lin S."/>
            <person name="Michel G."/>
            <person name="Mittag M."/>
            <person name="Olson B.J."/>
            <person name="Pangilinan J."/>
            <person name="Peng Y."/>
            <person name="Qiu H."/>
            <person name="Shu S."/>
            <person name="Singer J.T."/>
            <person name="Smith A.G."/>
            <person name="Sprecher B.N."/>
            <person name="Wagner V."/>
            <person name="Wang W."/>
            <person name="Wang Z.-Y."/>
            <person name="Yan J."/>
            <person name="Yarish C."/>
            <person name="Zoeuner-Riek S."/>
            <person name="Zhuang Y."/>
            <person name="Zou Y."/>
            <person name="Lindquist E.A."/>
            <person name="Grimwood J."/>
            <person name="Barry K."/>
            <person name="Rokhsar D.S."/>
            <person name="Schmutz J."/>
            <person name="Stiller J.W."/>
            <person name="Grossman A.R."/>
            <person name="Prochnik S.E."/>
        </authorList>
    </citation>
    <scope>NUCLEOTIDE SEQUENCE [LARGE SCALE GENOMIC DNA]</scope>
    <source>
        <strain evidence="2">4086291</strain>
    </source>
</reference>
<feature type="region of interest" description="Disordered" evidence="1">
    <location>
        <begin position="88"/>
        <end position="110"/>
    </location>
</feature>
<dbReference type="AlphaFoldDB" id="A0A1X6P1F5"/>
<evidence type="ECO:0000313" key="3">
    <source>
        <dbReference type="Proteomes" id="UP000218209"/>
    </source>
</evidence>
<dbReference type="Proteomes" id="UP000218209">
    <property type="component" value="Unassembled WGS sequence"/>
</dbReference>
<dbReference type="EMBL" id="KV918946">
    <property type="protein sequence ID" value="OSX74453.1"/>
    <property type="molecule type" value="Genomic_DNA"/>
</dbReference>
<feature type="compositionally biased region" description="Polar residues" evidence="1">
    <location>
        <begin position="186"/>
        <end position="195"/>
    </location>
</feature>
<feature type="compositionally biased region" description="Pro residues" evidence="1">
    <location>
        <begin position="220"/>
        <end position="237"/>
    </location>
</feature>
<evidence type="ECO:0000313" key="2">
    <source>
        <dbReference type="EMBL" id="OSX74453.1"/>
    </source>
</evidence>